<feature type="transmembrane region" description="Helical" evidence="7">
    <location>
        <begin position="122"/>
        <end position="142"/>
    </location>
</feature>
<keyword evidence="3" id="KW-1003">Cell membrane</keyword>
<dbReference type="Proteomes" id="UP000534677">
    <property type="component" value="Unassembled WGS sequence"/>
</dbReference>
<feature type="transmembrane region" description="Helical" evidence="7">
    <location>
        <begin position="50"/>
        <end position="70"/>
    </location>
</feature>
<evidence type="ECO:0000256" key="1">
    <source>
        <dbReference type="ARBA" id="ARBA00004651"/>
    </source>
</evidence>
<evidence type="ECO:0000256" key="6">
    <source>
        <dbReference type="ARBA" id="ARBA00023136"/>
    </source>
</evidence>
<feature type="transmembrane region" description="Helical" evidence="7">
    <location>
        <begin position="306"/>
        <end position="330"/>
    </location>
</feature>
<dbReference type="EMBL" id="JAAXCZ010000009">
    <property type="protein sequence ID" value="MBC2382860.1"/>
    <property type="molecule type" value="Genomic_DNA"/>
</dbReference>
<accession>A0A7X1AM72</accession>
<feature type="transmembrane region" description="Helical" evidence="7">
    <location>
        <begin position="12"/>
        <end position="38"/>
    </location>
</feature>
<reference evidence="11 12" key="1">
    <citation type="submission" date="2020-04" db="EMBL/GenBank/DDBJ databases">
        <title>Pseudomonas crami sp. nov., a novel proteolytic bacterial species isolated from cream.</title>
        <authorList>
            <person name="Hofmann K."/>
            <person name="Woller A."/>
            <person name="Huptas C."/>
            <person name="Wenning M."/>
            <person name="Scherer S."/>
            <person name="Doll E.V."/>
        </authorList>
    </citation>
    <scope>NUCLEOTIDE SEQUENCE [LARGE SCALE GENOMIC DNA]</scope>
    <source>
        <strain evidence="8 12">WS 5096</strain>
        <strain evidence="9 11">WS 5106</strain>
    </source>
</reference>
<evidence type="ECO:0000256" key="4">
    <source>
        <dbReference type="ARBA" id="ARBA00022692"/>
    </source>
</evidence>
<evidence type="ECO:0000256" key="2">
    <source>
        <dbReference type="ARBA" id="ARBA00007430"/>
    </source>
</evidence>
<keyword evidence="5 7" id="KW-1133">Transmembrane helix</keyword>
<comment type="caution">
    <text evidence="9">The sequence shown here is derived from an EMBL/GenBank/DDBJ whole genome shotgun (WGS) entry which is preliminary data.</text>
</comment>
<feature type="transmembrane region" description="Helical" evidence="7">
    <location>
        <begin position="82"/>
        <end position="106"/>
    </location>
</feature>
<name>A0A7X1AM72_9PSED</name>
<dbReference type="EMBL" id="JAAXCY010000003">
    <property type="protein sequence ID" value="MBC2406291.1"/>
    <property type="molecule type" value="Genomic_DNA"/>
</dbReference>
<dbReference type="Proteomes" id="UP000520513">
    <property type="component" value="Unassembled WGS sequence"/>
</dbReference>
<gene>
    <name evidence="8" type="ORF">HF209_18115</name>
    <name evidence="9" type="ORF">HF257_09785</name>
    <name evidence="10" type="ORF">HF257_13010</name>
</gene>
<keyword evidence="4 7" id="KW-0812">Transmembrane</keyword>
<evidence type="ECO:0000313" key="9">
    <source>
        <dbReference type="EMBL" id="MBC2406291.1"/>
    </source>
</evidence>
<keyword evidence="6 7" id="KW-0472">Membrane</keyword>
<dbReference type="RefSeq" id="WP_185708729.1">
    <property type="nucleotide sequence ID" value="NZ_JAAXCY010000003.1"/>
</dbReference>
<organism evidence="9 11">
    <name type="scientific">Pseudomonas cremoris</name>
    <dbReference type="NCBI Taxonomy" id="2724178"/>
    <lineage>
        <taxon>Bacteria</taxon>
        <taxon>Pseudomonadati</taxon>
        <taxon>Pseudomonadota</taxon>
        <taxon>Gammaproteobacteria</taxon>
        <taxon>Pseudomonadales</taxon>
        <taxon>Pseudomonadaceae</taxon>
        <taxon>Pseudomonas</taxon>
    </lineage>
</organism>
<proteinExistence type="inferred from homology"/>
<evidence type="ECO:0000313" key="12">
    <source>
        <dbReference type="Proteomes" id="UP000534677"/>
    </source>
</evidence>
<protein>
    <submittedName>
        <fullName evidence="9">Oligosaccharide flippase family protein</fullName>
    </submittedName>
</protein>
<dbReference type="InterPro" id="IPR050833">
    <property type="entry name" value="Poly_Biosynth_Transport"/>
</dbReference>
<sequence length="423" mass="46512">MALISKYLPKGAFARNVLTLMTGTTLAQAIPIAVSPILTRLYSPSEFGVFAVYLAIVSVLAILATGRYELAIMVPKKDRDAAALVIVAFSLSVLVSLAILVVILIFNEQIARILKIVEYRRWLYWIPLSVVLTAGYQSLNYWSNRRGYYRRMSSTRMAQSAGMSAVHVGAGYAGRGMLGLIVGAVVGQLVAFCLLLWSVRGIDQSSFKKLSGAKLLSVSRRYIDFPKFLVIAHSLNIASFQSPVMLLGSIFGAGAAGYFMLTQRVIGAPMSIVAGAIGDVFRQQASEAYSRTGSCREIYKKTFFRLLSVAVIPFCMFFFVAPGFFALVFGEAWRASGEYAQILIPMFFVQFITSPLSSMFMIAQRQKIDLLWQISLFASVLIVFGVGYFFDSLILGLYLFSAAYTCMYAVNGFVSFKLSGGSR</sequence>
<dbReference type="AlphaFoldDB" id="A0A7X1AM72"/>
<feature type="transmembrane region" description="Helical" evidence="7">
    <location>
        <begin position="370"/>
        <end position="390"/>
    </location>
</feature>
<dbReference type="PANTHER" id="PTHR30250:SF10">
    <property type="entry name" value="LIPOPOLYSACCHARIDE BIOSYNTHESIS PROTEIN WZXC"/>
    <property type="match status" value="1"/>
</dbReference>
<evidence type="ECO:0000256" key="5">
    <source>
        <dbReference type="ARBA" id="ARBA00022989"/>
    </source>
</evidence>
<feature type="transmembrane region" description="Helical" evidence="7">
    <location>
        <begin position="342"/>
        <end position="363"/>
    </location>
</feature>
<feature type="transmembrane region" description="Helical" evidence="7">
    <location>
        <begin position="244"/>
        <end position="261"/>
    </location>
</feature>
<evidence type="ECO:0000313" key="8">
    <source>
        <dbReference type="EMBL" id="MBC2382860.1"/>
    </source>
</evidence>
<comment type="subcellular location">
    <subcellularLocation>
        <location evidence="1">Cell membrane</location>
        <topology evidence="1">Multi-pass membrane protein</topology>
    </subcellularLocation>
</comment>
<evidence type="ECO:0000256" key="3">
    <source>
        <dbReference type="ARBA" id="ARBA00022475"/>
    </source>
</evidence>
<evidence type="ECO:0000313" key="10">
    <source>
        <dbReference type="EMBL" id="MBC2406927.1"/>
    </source>
</evidence>
<feature type="transmembrane region" description="Helical" evidence="7">
    <location>
        <begin position="396"/>
        <end position="416"/>
    </location>
</feature>
<feature type="transmembrane region" description="Helical" evidence="7">
    <location>
        <begin position="177"/>
        <end position="199"/>
    </location>
</feature>
<dbReference type="EMBL" id="JAAXCY010000004">
    <property type="protein sequence ID" value="MBC2406927.1"/>
    <property type="molecule type" value="Genomic_DNA"/>
</dbReference>
<dbReference type="GO" id="GO:0005886">
    <property type="term" value="C:plasma membrane"/>
    <property type="evidence" value="ECO:0007669"/>
    <property type="project" value="UniProtKB-SubCell"/>
</dbReference>
<dbReference type="PANTHER" id="PTHR30250">
    <property type="entry name" value="PST FAMILY PREDICTED COLANIC ACID TRANSPORTER"/>
    <property type="match status" value="1"/>
</dbReference>
<dbReference type="Pfam" id="PF13440">
    <property type="entry name" value="Polysacc_synt_3"/>
    <property type="match status" value="1"/>
</dbReference>
<evidence type="ECO:0000256" key="7">
    <source>
        <dbReference type="SAM" id="Phobius"/>
    </source>
</evidence>
<evidence type="ECO:0000313" key="11">
    <source>
        <dbReference type="Proteomes" id="UP000520513"/>
    </source>
</evidence>
<comment type="similarity">
    <text evidence="2">Belongs to the polysaccharide synthase family.</text>
</comment>
<keyword evidence="12" id="KW-1185">Reference proteome</keyword>